<name>A0AC61U560_9MICO</name>
<evidence type="ECO:0000313" key="1">
    <source>
        <dbReference type="EMBL" id="UUZ44952.1"/>
    </source>
</evidence>
<accession>A0AC61U560</accession>
<protein>
    <submittedName>
        <fullName evidence="1">Nitronate monooxygenase</fullName>
    </submittedName>
</protein>
<dbReference type="EMBL" id="CP087977">
    <property type="protein sequence ID" value="UUZ44952.1"/>
    <property type="molecule type" value="Genomic_DNA"/>
</dbReference>
<organism evidence="1 2">
    <name type="scientific">Janibacter limosus</name>
    <dbReference type="NCBI Taxonomy" id="53458"/>
    <lineage>
        <taxon>Bacteria</taxon>
        <taxon>Bacillati</taxon>
        <taxon>Actinomycetota</taxon>
        <taxon>Actinomycetes</taxon>
        <taxon>Micrococcales</taxon>
        <taxon>Intrasporangiaceae</taxon>
        <taxon>Janibacter</taxon>
    </lineage>
</organism>
<sequence>MAALTDLLGIRHPIVCAPMAGVAGGRLAHAVSTAGGPGMIGARGSASPEWIAEQAALAGAGGTPFGIGLMARVPQCSTQLDAVIALAGEQRPALVSVSFGDVTEPVARLRDAGLRTACRVGNAADLEMALAAGVDTVVARGGEGGGHGRDEMGTEAILDLALGSADRPVLAAGGISTADDVARAPGKGAAGVWCGTPFLTCVEADNTPQAGAALVAADDTRYSRVHDVARDIAWPREFGGRAVATPFVRRWSGDEDAMTGDAGGEHAAGRERGDTDYTPSTPGSASTTSPPRPTRRAWSERSWTPFDLPVTAATG</sequence>
<reference evidence="1" key="1">
    <citation type="submission" date="2021-11" db="EMBL/GenBank/DDBJ databases">
        <title>Study of the species diversity of bacterial strains isolated from a unique natural object - Shulgan-Tash cave (Bashkiria).</title>
        <authorList>
            <person name="Sazanova A.L."/>
            <person name="Chirak E.R."/>
            <person name="Safronova V.I."/>
        </authorList>
    </citation>
    <scope>NUCLEOTIDE SEQUENCE</scope>
    <source>
        <strain evidence="1">P1</strain>
    </source>
</reference>
<proteinExistence type="predicted"/>
<keyword evidence="1" id="KW-0503">Monooxygenase</keyword>
<gene>
    <name evidence="1" type="ORF">LP422_00740</name>
</gene>
<evidence type="ECO:0000313" key="2">
    <source>
        <dbReference type="Proteomes" id="UP001059663"/>
    </source>
</evidence>
<keyword evidence="1" id="KW-0560">Oxidoreductase</keyword>
<dbReference type="Proteomes" id="UP001059663">
    <property type="component" value="Chromosome"/>
</dbReference>